<dbReference type="Gene3D" id="3.40.50.720">
    <property type="entry name" value="NAD(P)-binding Rossmann-like Domain"/>
    <property type="match status" value="1"/>
</dbReference>
<gene>
    <name evidence="2" type="ORF">B0T25DRAFT_542544</name>
</gene>
<proteinExistence type="predicted"/>
<dbReference type="SMART" id="SM00881">
    <property type="entry name" value="CoA_binding"/>
    <property type="match status" value="1"/>
</dbReference>
<feature type="domain" description="CoA-binding" evidence="1">
    <location>
        <begin position="135"/>
        <end position="232"/>
    </location>
</feature>
<sequence>MARRGGSEARHCLMPLALGCGASRQAQHPAWRHGDPPVHTAVLKPRAGMQKNICHWPCATQFTIPPIISRIPLPCRNISCSTAQIVFTLRSSARPRLLLTKPGPVHHLDLHTSPRFRKFISTDAMATTEASLKRFFESPKYAVVGASTNTAKFGFKVFRWYILHGLEVVPINPIASEIEVDGKPHAVVPSLSQLENPAETSISIITPPAITLETLKKARDLGVPAVFLQPGTFDDEVLQFARDNIQTVVAGADGGWGSEGWCILVDGERGLKSAGKL</sequence>
<dbReference type="InterPro" id="IPR036291">
    <property type="entry name" value="NAD(P)-bd_dom_sf"/>
</dbReference>
<evidence type="ECO:0000313" key="3">
    <source>
        <dbReference type="Proteomes" id="UP001275084"/>
    </source>
</evidence>
<dbReference type="AlphaFoldDB" id="A0AAJ0HHQ9"/>
<dbReference type="SUPFAM" id="SSF51735">
    <property type="entry name" value="NAD(P)-binding Rossmann-fold domains"/>
    <property type="match status" value="1"/>
</dbReference>
<reference evidence="2" key="2">
    <citation type="submission" date="2023-06" db="EMBL/GenBank/DDBJ databases">
        <authorList>
            <consortium name="Lawrence Berkeley National Laboratory"/>
            <person name="Haridas S."/>
            <person name="Hensen N."/>
            <person name="Bonometti L."/>
            <person name="Westerberg I."/>
            <person name="Brannstrom I.O."/>
            <person name="Guillou S."/>
            <person name="Cros-Aarteil S."/>
            <person name="Calhoun S."/>
            <person name="Kuo A."/>
            <person name="Mondo S."/>
            <person name="Pangilinan J."/>
            <person name="Riley R."/>
            <person name="Labutti K."/>
            <person name="Andreopoulos B."/>
            <person name="Lipzen A."/>
            <person name="Chen C."/>
            <person name="Yanf M."/>
            <person name="Daum C."/>
            <person name="Ng V."/>
            <person name="Clum A."/>
            <person name="Steindorff A."/>
            <person name="Ohm R."/>
            <person name="Martin F."/>
            <person name="Silar P."/>
            <person name="Natvig D."/>
            <person name="Lalanne C."/>
            <person name="Gautier V."/>
            <person name="Ament-Velasquez S.L."/>
            <person name="Kruys A."/>
            <person name="Hutchinson M.I."/>
            <person name="Powell A.J."/>
            <person name="Barry K."/>
            <person name="Miller A.N."/>
            <person name="Grigoriev I.V."/>
            <person name="Debuchy R."/>
            <person name="Gladieux P."/>
            <person name="Thoren M.H."/>
            <person name="Johannesson H."/>
        </authorList>
    </citation>
    <scope>NUCLEOTIDE SEQUENCE</scope>
    <source>
        <strain evidence="2">CBS 955.72</strain>
    </source>
</reference>
<dbReference type="PANTHER" id="PTHR33303">
    <property type="entry name" value="CYTOPLASMIC PROTEIN-RELATED"/>
    <property type="match status" value="1"/>
</dbReference>
<dbReference type="PANTHER" id="PTHR33303:SF2">
    <property type="entry name" value="COA-BINDING DOMAIN-CONTAINING PROTEIN"/>
    <property type="match status" value="1"/>
</dbReference>
<dbReference type="InterPro" id="IPR003781">
    <property type="entry name" value="CoA-bd"/>
</dbReference>
<organism evidence="2 3">
    <name type="scientific">Lasiosphaeria hispida</name>
    <dbReference type="NCBI Taxonomy" id="260671"/>
    <lineage>
        <taxon>Eukaryota</taxon>
        <taxon>Fungi</taxon>
        <taxon>Dikarya</taxon>
        <taxon>Ascomycota</taxon>
        <taxon>Pezizomycotina</taxon>
        <taxon>Sordariomycetes</taxon>
        <taxon>Sordariomycetidae</taxon>
        <taxon>Sordariales</taxon>
        <taxon>Lasiosphaeriaceae</taxon>
        <taxon>Lasiosphaeria</taxon>
    </lineage>
</organism>
<name>A0AAJ0HHQ9_9PEZI</name>
<dbReference type="Pfam" id="PF13380">
    <property type="entry name" value="CoA_binding_2"/>
    <property type="match status" value="1"/>
</dbReference>
<keyword evidence="3" id="KW-1185">Reference proteome</keyword>
<comment type="caution">
    <text evidence="2">The sequence shown here is derived from an EMBL/GenBank/DDBJ whole genome shotgun (WGS) entry which is preliminary data.</text>
</comment>
<dbReference type="EMBL" id="JAUIQD010000004">
    <property type="protein sequence ID" value="KAK3352685.1"/>
    <property type="molecule type" value="Genomic_DNA"/>
</dbReference>
<reference evidence="2" key="1">
    <citation type="journal article" date="2023" name="Mol. Phylogenet. Evol.">
        <title>Genome-scale phylogeny and comparative genomics of the fungal order Sordariales.</title>
        <authorList>
            <person name="Hensen N."/>
            <person name="Bonometti L."/>
            <person name="Westerberg I."/>
            <person name="Brannstrom I.O."/>
            <person name="Guillou S."/>
            <person name="Cros-Aarteil S."/>
            <person name="Calhoun S."/>
            <person name="Haridas S."/>
            <person name="Kuo A."/>
            <person name="Mondo S."/>
            <person name="Pangilinan J."/>
            <person name="Riley R."/>
            <person name="LaButti K."/>
            <person name="Andreopoulos B."/>
            <person name="Lipzen A."/>
            <person name="Chen C."/>
            <person name="Yan M."/>
            <person name="Daum C."/>
            <person name="Ng V."/>
            <person name="Clum A."/>
            <person name="Steindorff A."/>
            <person name="Ohm R.A."/>
            <person name="Martin F."/>
            <person name="Silar P."/>
            <person name="Natvig D.O."/>
            <person name="Lalanne C."/>
            <person name="Gautier V."/>
            <person name="Ament-Velasquez S.L."/>
            <person name="Kruys A."/>
            <person name="Hutchinson M.I."/>
            <person name="Powell A.J."/>
            <person name="Barry K."/>
            <person name="Miller A.N."/>
            <person name="Grigoriev I.V."/>
            <person name="Debuchy R."/>
            <person name="Gladieux P."/>
            <person name="Hiltunen Thoren M."/>
            <person name="Johannesson H."/>
        </authorList>
    </citation>
    <scope>NUCLEOTIDE SEQUENCE</scope>
    <source>
        <strain evidence="2">CBS 955.72</strain>
    </source>
</reference>
<dbReference type="Proteomes" id="UP001275084">
    <property type="component" value="Unassembled WGS sequence"/>
</dbReference>
<accession>A0AAJ0HHQ9</accession>
<protein>
    <submittedName>
        <fullName evidence="2">CoA binding domain-containing protein</fullName>
    </submittedName>
</protein>
<evidence type="ECO:0000313" key="2">
    <source>
        <dbReference type="EMBL" id="KAK3352685.1"/>
    </source>
</evidence>
<evidence type="ECO:0000259" key="1">
    <source>
        <dbReference type="SMART" id="SM00881"/>
    </source>
</evidence>